<dbReference type="InterPro" id="IPR004991">
    <property type="entry name" value="Aerolysin-like"/>
</dbReference>
<evidence type="ECO:0000256" key="1">
    <source>
        <dbReference type="SAM" id="SignalP"/>
    </source>
</evidence>
<dbReference type="AlphaFoldDB" id="A0A9X3N003"/>
<proteinExistence type="predicted"/>
<dbReference type="PANTHER" id="PTHR39244">
    <property type="entry name" value="NATTERIN-4"/>
    <property type="match status" value="1"/>
</dbReference>
<gene>
    <name evidence="2" type="ORF">OM076_18850</name>
</gene>
<evidence type="ECO:0000313" key="3">
    <source>
        <dbReference type="Proteomes" id="UP001149140"/>
    </source>
</evidence>
<dbReference type="PANTHER" id="PTHR39244:SF5">
    <property type="entry name" value="NATTERIN-3-LIKE"/>
    <property type="match status" value="1"/>
</dbReference>
<feature type="signal peptide" evidence="1">
    <location>
        <begin position="1"/>
        <end position="26"/>
    </location>
</feature>
<keyword evidence="3" id="KW-1185">Reference proteome</keyword>
<organism evidence="2 3">
    <name type="scientific">Solirubrobacter ginsenosidimutans</name>
    <dbReference type="NCBI Taxonomy" id="490573"/>
    <lineage>
        <taxon>Bacteria</taxon>
        <taxon>Bacillati</taxon>
        <taxon>Actinomycetota</taxon>
        <taxon>Thermoleophilia</taxon>
        <taxon>Solirubrobacterales</taxon>
        <taxon>Solirubrobacteraceae</taxon>
        <taxon>Solirubrobacter</taxon>
    </lineage>
</organism>
<evidence type="ECO:0000313" key="2">
    <source>
        <dbReference type="EMBL" id="MDA0162338.1"/>
    </source>
</evidence>
<protein>
    <submittedName>
        <fullName evidence="2">ETX/MTX2 family pore-forming toxin</fullName>
    </submittedName>
</protein>
<feature type="chain" id="PRO_5040983742" evidence="1">
    <location>
        <begin position="27"/>
        <end position="357"/>
    </location>
</feature>
<name>A0A9X3N003_9ACTN</name>
<accession>A0A9X3N003</accession>
<dbReference type="Gene3D" id="2.170.15.10">
    <property type="entry name" value="Proaerolysin, chain A, domain 3"/>
    <property type="match status" value="1"/>
</dbReference>
<dbReference type="Proteomes" id="UP001149140">
    <property type="component" value="Unassembled WGS sequence"/>
</dbReference>
<keyword evidence="1" id="KW-0732">Signal</keyword>
<comment type="caution">
    <text evidence="2">The sequence shown here is derived from an EMBL/GenBank/DDBJ whole genome shotgun (WGS) entry which is preliminary data.</text>
</comment>
<reference evidence="2" key="1">
    <citation type="submission" date="2022-10" db="EMBL/GenBank/DDBJ databases">
        <title>The WGS of Solirubrobacter ginsenosidimutans DSM 21036.</title>
        <authorList>
            <person name="Jiang Z."/>
        </authorList>
    </citation>
    <scope>NUCLEOTIDE SEQUENCE</scope>
    <source>
        <strain evidence="2">DSM 21036</strain>
    </source>
</reference>
<dbReference type="Pfam" id="PF03318">
    <property type="entry name" value="ETX_MTX2"/>
    <property type="match status" value="1"/>
</dbReference>
<dbReference type="EMBL" id="JAPDOD010000017">
    <property type="protein sequence ID" value="MDA0162338.1"/>
    <property type="molecule type" value="Genomic_DNA"/>
</dbReference>
<dbReference type="InterPro" id="IPR053237">
    <property type="entry name" value="Natterin_C"/>
</dbReference>
<dbReference type="SUPFAM" id="SSF56973">
    <property type="entry name" value="Aerolisin/ETX pore-forming domain"/>
    <property type="match status" value="1"/>
</dbReference>
<dbReference type="RefSeq" id="WP_270041576.1">
    <property type="nucleotide sequence ID" value="NZ_JAPDOD010000017.1"/>
</dbReference>
<sequence>MSPIHRIAGAVLCTAAFASITPAALALPPVGDDPIIHCPKGYVLVDDVCVKLPPPPPSISPVVTLGTPRQTVDTAAVRVTGRATDGDQPSAALTVQVRVDGVLVRTLTANQPDPPVATPNARAAAIPPPTLPGHTYDVTVPAPATAQTVCVTAVNVGSGSNTTVCRAVDQVAEFVGHSIGYDLDHLQITDASLESLDHLSQTNSSNLQQSTTMSGEKTFTDTQSWTNTSTLKMTLSGGVKIPLISDFKVSVEGSKSWTKNGSTTNTTKFAWSQPILVPAHSKIVASIAVTKTTLTVPYILSGEYVYRSGYSVAGTSGGTFTGVNSHDLEVTIDQFDLDGTPAAKPAPQPQASLLAGA</sequence>